<dbReference type="EMBL" id="BX284601">
    <property type="protein sequence ID" value="CAB04247.2"/>
    <property type="molecule type" value="Genomic_DNA"/>
</dbReference>
<evidence type="ECO:0000313" key="2">
    <source>
        <dbReference type="EMBL" id="CAB04247.2"/>
    </source>
</evidence>
<dbReference type="FunCoup" id="O17859">
    <property type="interactions" value="1522"/>
</dbReference>
<dbReference type="UCSC" id="F32H2.7">
    <property type="organism name" value="c. elegans"/>
</dbReference>
<dbReference type="AGR" id="WB:WBGene00009344"/>
<dbReference type="AlphaFoldDB" id="O17859"/>
<organism evidence="2 3">
    <name type="scientific">Caenorhabditis elegans</name>
    <dbReference type="NCBI Taxonomy" id="6239"/>
    <lineage>
        <taxon>Eukaryota</taxon>
        <taxon>Metazoa</taxon>
        <taxon>Ecdysozoa</taxon>
        <taxon>Nematoda</taxon>
        <taxon>Chromadorea</taxon>
        <taxon>Rhabditida</taxon>
        <taxon>Rhabditina</taxon>
        <taxon>Rhabditomorpha</taxon>
        <taxon>Rhabditoidea</taxon>
        <taxon>Rhabditidae</taxon>
        <taxon>Peloderinae</taxon>
        <taxon>Caenorhabditis</taxon>
    </lineage>
</organism>
<dbReference type="GeneID" id="172716"/>
<dbReference type="DIP" id="DIP-25600N"/>
<dbReference type="RefSeq" id="NP_492420.2">
    <property type="nucleotide sequence ID" value="NM_060019.6"/>
</dbReference>
<dbReference type="STRING" id="6239.F32H2.7.1"/>
<dbReference type="SMR" id="O17859"/>
<dbReference type="Bgee" id="WBGene00009344">
    <property type="expression patterns" value="Expressed in material anatomical entity and 2 other cell types or tissues"/>
</dbReference>
<keyword evidence="5" id="KW-1267">Proteomics identification</keyword>
<accession>O17859</accession>
<dbReference type="PaxDb" id="6239-F32H2.7"/>
<feature type="region of interest" description="Disordered" evidence="1">
    <location>
        <begin position="60"/>
        <end position="79"/>
    </location>
</feature>
<dbReference type="Proteomes" id="UP000001940">
    <property type="component" value="Chromosome I"/>
</dbReference>
<dbReference type="eggNOG" id="ENOG502TFPQ">
    <property type="taxonomic scope" value="Eukaryota"/>
</dbReference>
<dbReference type="WormBase" id="F32H2.7">
    <property type="protein sequence ID" value="CE39362"/>
    <property type="gene ID" value="WBGene00009344"/>
</dbReference>
<proteinExistence type="evidence at protein level"/>
<keyword evidence="3" id="KW-1185">Reference proteome</keyword>
<sequence length="403" mass="43876">MNPKEQSSYLYEQYDDALGEQLKPITSQYVLQDLNKNSSKQKAQVVQKVDSEYVLRDLRNQADQNQNFSRDAPNRPFLTGTPVNAKEIRSQIESLDNAIVIPQIINGKVFFTTHGDADARTAVEGSVSNPNLNETNVGASKPEGVDLSKMKFTFAQLVALLGPSTCQRLEREFVKKNRLSDAEMSQLRTARESISELNLATGRSTDTLRTAQSVEPNLLSIRTANSLEPNLLSVYSARSPGVFTKKEGMLTAQSPEPNLLSVRTANSLEPNLLSVKPAKELTTISNLKAQSPGLLTAQSAEPNLLSTRTARSSSNTSLIDTESKDVQTCIEIQSPTTGVLTAQSIATPSGSCQSVFTAKEIESIRSSQDVLTAVEILTDMSRSSQDVRTALEISDNSGTQMSI</sequence>
<dbReference type="PIR" id="T21679">
    <property type="entry name" value="T21679"/>
</dbReference>
<evidence type="ECO:0000256" key="1">
    <source>
        <dbReference type="SAM" id="MobiDB-lite"/>
    </source>
</evidence>
<protein>
    <submittedName>
        <fullName evidence="2">Coiled-coil domain-containing protein</fullName>
    </submittedName>
</protein>
<dbReference type="HOGENOM" id="CLU_057388_0_0_1"/>
<dbReference type="OrthoDB" id="5829559at2759"/>
<dbReference type="CTD" id="172716"/>
<name>O17859_CAEEL</name>
<dbReference type="InParanoid" id="O17859"/>
<evidence type="ECO:0007829" key="5">
    <source>
        <dbReference type="PeptideAtlas" id="O17859"/>
    </source>
</evidence>
<dbReference type="OMA" id="FFTTHGD"/>
<dbReference type="KEGG" id="cel:CELE_F32H2.7"/>
<evidence type="ECO:0000313" key="4">
    <source>
        <dbReference type="WormBase" id="F32H2.7"/>
    </source>
</evidence>
<gene>
    <name evidence="2" type="ORF">CELE_F32H2.7</name>
    <name evidence="2 4" type="ORF">F32H2.7</name>
</gene>
<dbReference type="PeptideAtlas" id="O17859"/>
<evidence type="ECO:0000313" key="3">
    <source>
        <dbReference type="Proteomes" id="UP000001940"/>
    </source>
</evidence>
<reference evidence="2 3" key="1">
    <citation type="journal article" date="1998" name="Science">
        <title>Genome sequence of the nematode C. elegans: a platform for investigating biology.</title>
        <authorList>
            <consortium name="The C. elegans sequencing consortium"/>
            <person name="Sulson J.E."/>
            <person name="Waterston R."/>
        </authorList>
    </citation>
    <scope>NUCLEOTIDE SEQUENCE [LARGE SCALE GENOMIC DNA]</scope>
    <source>
        <strain evidence="2 3">Bristol N2</strain>
    </source>
</reference>